<dbReference type="Pfam" id="PF00829">
    <property type="entry name" value="Ribosomal_L21p"/>
    <property type="match status" value="1"/>
</dbReference>
<protein>
    <recommendedName>
        <fullName evidence="2">Large ribosomal subunit protein bL21m</fullName>
    </recommendedName>
</protein>
<dbReference type="EMBL" id="UYWW01000906">
    <property type="protein sequence ID" value="VDM09551.1"/>
    <property type="molecule type" value="Genomic_DNA"/>
</dbReference>
<dbReference type="InterPro" id="IPR028909">
    <property type="entry name" value="bL21-like"/>
</dbReference>
<feature type="transmembrane region" description="Helical" evidence="3">
    <location>
        <begin position="452"/>
        <end position="473"/>
    </location>
</feature>
<dbReference type="PANTHER" id="PTHR21349">
    <property type="entry name" value="50S RIBOSOMAL PROTEIN L21"/>
    <property type="match status" value="1"/>
</dbReference>
<evidence type="ECO:0000313" key="5">
    <source>
        <dbReference type="Proteomes" id="UP000270924"/>
    </source>
</evidence>
<dbReference type="InterPro" id="IPR001680">
    <property type="entry name" value="WD40_rpt"/>
</dbReference>
<name>A0A3P7DIB2_WUCBA</name>
<dbReference type="OrthoDB" id="5994at2759"/>
<dbReference type="InParanoid" id="A0A3P7DIB2"/>
<comment type="similarity">
    <text evidence="1">Belongs to the bacterial ribosomal protein bL21 family.</text>
</comment>
<accession>A0A3P7DIB2</accession>
<dbReference type="SMART" id="SM00320">
    <property type="entry name" value="WD40"/>
    <property type="match status" value="4"/>
</dbReference>
<dbReference type="Gene3D" id="2.130.10.10">
    <property type="entry name" value="YVTN repeat-like/Quinoprotein amine dehydrogenase"/>
    <property type="match status" value="1"/>
</dbReference>
<dbReference type="PANTHER" id="PTHR21349:SF0">
    <property type="entry name" value="LARGE RIBOSOMAL SUBUNIT PROTEIN BL21M"/>
    <property type="match status" value="1"/>
</dbReference>
<keyword evidence="3" id="KW-0812">Transmembrane</keyword>
<proteinExistence type="inferred from homology"/>
<keyword evidence="3" id="KW-1133">Transmembrane helix</keyword>
<evidence type="ECO:0000256" key="1">
    <source>
        <dbReference type="ARBA" id="ARBA00008563"/>
    </source>
</evidence>
<dbReference type="InterPro" id="IPR036322">
    <property type="entry name" value="WD40_repeat_dom_sf"/>
</dbReference>
<sequence>MEKNFETNKPVRVALHPLSGNRFAIGFIDGFIRFCSFDLLETKIEVLASRKLKKAVRELSFSSDGEQLFAVCENRALCLYNVEANKRIRCIQKSHDHKVNALFVLPDASMKYQVVTGDEFGEIKLWDLRAKEPLVSCFNEQEDVINDFGIVGNALLAVSSDGTLGAYDFRKQKLLVRSEPMHSELLCLAVTHKYCYIGSGDSYLEVFKTKEYGNLLERIKTDHPFGVDSVQLLRPGVLLTGSNEDDQLRITHLNPNKNLGNIGLHIGGVQQLSITRDREFLISVELTMQNEGISCLSCGSFDSLNICPRCALGYCCVKCYRSEQHRKCSESFYRECVEQELRCRGDAQKPLKTFEEFMNEQPGDFPMDMGIPDSSDHIVDSDDDDNIDSYLEKVKDGCTSEYQSADERELDRQLTLLGIGTDSESLLSSLSDMEKKSFTLFYNKLLEQESGLGRSVFTVLVMVVTLLGSFKLLMRQASTTIKAEIVHIHKIEEVTSAIEQEWKQRDTRLFAVVYINKRQFKVSENDLIALYDNVPLDVGDKIKLEKVLAVGGKNFTLFGRPLIHSPVVTVNATVVEKTTSYPQLRYMMNNHTKARTLHWMSRETTILRINNIKVERTDL</sequence>
<dbReference type="InterPro" id="IPR036164">
    <property type="entry name" value="bL21-like_sf"/>
</dbReference>
<keyword evidence="3" id="KW-0472">Membrane</keyword>
<evidence type="ECO:0000256" key="3">
    <source>
        <dbReference type="SAM" id="Phobius"/>
    </source>
</evidence>
<keyword evidence="5" id="KW-1185">Reference proteome</keyword>
<dbReference type="OMA" id="SHDIACK"/>
<dbReference type="InterPro" id="IPR015943">
    <property type="entry name" value="WD40/YVTN_repeat-like_dom_sf"/>
</dbReference>
<dbReference type="GO" id="GO:0005762">
    <property type="term" value="C:mitochondrial large ribosomal subunit"/>
    <property type="evidence" value="ECO:0007669"/>
    <property type="project" value="TreeGrafter"/>
</dbReference>
<dbReference type="SUPFAM" id="SSF50978">
    <property type="entry name" value="WD40 repeat-like"/>
    <property type="match status" value="1"/>
</dbReference>
<dbReference type="Proteomes" id="UP000270924">
    <property type="component" value="Unassembled WGS sequence"/>
</dbReference>
<reference evidence="4 5" key="1">
    <citation type="submission" date="2018-11" db="EMBL/GenBank/DDBJ databases">
        <authorList>
            <consortium name="Pathogen Informatics"/>
        </authorList>
    </citation>
    <scope>NUCLEOTIDE SEQUENCE [LARGE SCALE GENOMIC DNA]</scope>
</reference>
<dbReference type="AlphaFoldDB" id="A0A3P7DIB2"/>
<evidence type="ECO:0000313" key="4">
    <source>
        <dbReference type="EMBL" id="VDM09551.1"/>
    </source>
</evidence>
<gene>
    <name evidence="4" type="ORF">WBA_LOCUS2937</name>
</gene>
<evidence type="ECO:0000256" key="2">
    <source>
        <dbReference type="ARBA" id="ARBA00044129"/>
    </source>
</evidence>
<dbReference type="GO" id="GO:0003735">
    <property type="term" value="F:structural constituent of ribosome"/>
    <property type="evidence" value="ECO:0007669"/>
    <property type="project" value="TreeGrafter"/>
</dbReference>
<dbReference type="SUPFAM" id="SSF141091">
    <property type="entry name" value="L21p-like"/>
    <property type="match status" value="1"/>
</dbReference>
<organism evidence="4 5">
    <name type="scientific">Wuchereria bancrofti</name>
    <dbReference type="NCBI Taxonomy" id="6293"/>
    <lineage>
        <taxon>Eukaryota</taxon>
        <taxon>Metazoa</taxon>
        <taxon>Ecdysozoa</taxon>
        <taxon>Nematoda</taxon>
        <taxon>Chromadorea</taxon>
        <taxon>Rhabditida</taxon>
        <taxon>Spirurina</taxon>
        <taxon>Spiruromorpha</taxon>
        <taxon>Filarioidea</taxon>
        <taxon>Onchocercidae</taxon>
        <taxon>Wuchereria</taxon>
    </lineage>
</organism>
<dbReference type="Gene3D" id="3.30.60.190">
    <property type="match status" value="1"/>
</dbReference>